<evidence type="ECO:0000313" key="2">
    <source>
        <dbReference type="EMBL" id="ORY48105.1"/>
    </source>
</evidence>
<dbReference type="AlphaFoldDB" id="A0A1Y2CP56"/>
<feature type="transmembrane region" description="Helical" evidence="1">
    <location>
        <begin position="115"/>
        <end position="136"/>
    </location>
</feature>
<dbReference type="Gene3D" id="1.20.120.1630">
    <property type="match status" value="1"/>
</dbReference>
<name>A0A1Y2CP56_9FUNG</name>
<feature type="transmembrane region" description="Helical" evidence="1">
    <location>
        <begin position="220"/>
        <end position="242"/>
    </location>
</feature>
<dbReference type="PANTHER" id="PTHR32251">
    <property type="entry name" value="3-OXO-5-ALPHA-STEROID 4-DEHYDROGENASE"/>
    <property type="match status" value="1"/>
</dbReference>
<dbReference type="EMBL" id="MCGO01000012">
    <property type="protein sequence ID" value="ORY48105.1"/>
    <property type="molecule type" value="Genomic_DNA"/>
</dbReference>
<feature type="transmembrane region" description="Helical" evidence="1">
    <location>
        <begin position="196"/>
        <end position="214"/>
    </location>
</feature>
<dbReference type="OrthoDB" id="201504at2759"/>
<dbReference type="PANTHER" id="PTHR32251:SF17">
    <property type="entry name" value="STEROID 5-ALPHA REDUCTASE C-TERMINAL DOMAIN-CONTAINING PROTEIN"/>
    <property type="match status" value="1"/>
</dbReference>
<dbReference type="Pfam" id="PF06966">
    <property type="entry name" value="DUF1295"/>
    <property type="match status" value="1"/>
</dbReference>
<feature type="transmembrane region" description="Helical" evidence="1">
    <location>
        <begin position="148"/>
        <end position="167"/>
    </location>
</feature>
<evidence type="ECO:0000256" key="1">
    <source>
        <dbReference type="SAM" id="Phobius"/>
    </source>
</evidence>
<gene>
    <name evidence="2" type="ORF">BCR33DRAFT_848158</name>
</gene>
<sequence>MSDNTSVAGRSLGYTLAVDFGIQFVFYVYSAYYKTEKLYDGSGSLTYLACIFVALLVRPDASVGNGISSIAPRQALAATGVLIWCVRLGSFLFLRVQKHADHRFDELKLNPIRFAVPWFIQVVWIFLTAFPVYIVLANVASLQAALGWSDIIGIIVWILGFTFEAVADAQKNKFKTANPSKFMQTGLFKYSQYPNYFGEVTLWIGMWILCAGGFTDNWQFVSIISPIFVFCLIYFVSGVRLLEASSQKRYGQDPEFIAYKARTSKFIPWFPKKA</sequence>
<reference evidence="2 3" key="1">
    <citation type="submission" date="2016-07" db="EMBL/GenBank/DDBJ databases">
        <title>Pervasive Adenine N6-methylation of Active Genes in Fungi.</title>
        <authorList>
            <consortium name="DOE Joint Genome Institute"/>
            <person name="Mondo S.J."/>
            <person name="Dannebaum R.O."/>
            <person name="Kuo R.C."/>
            <person name="Labutti K."/>
            <person name="Haridas S."/>
            <person name="Kuo A."/>
            <person name="Salamov A."/>
            <person name="Ahrendt S.R."/>
            <person name="Lipzen A."/>
            <person name="Sullivan W."/>
            <person name="Andreopoulos W.B."/>
            <person name="Clum A."/>
            <person name="Lindquist E."/>
            <person name="Daum C."/>
            <person name="Ramamoorthy G.K."/>
            <person name="Gryganskyi A."/>
            <person name="Culley D."/>
            <person name="Magnuson J.K."/>
            <person name="James T.Y."/>
            <person name="O'Malley M.A."/>
            <person name="Stajich J.E."/>
            <person name="Spatafora J.W."/>
            <person name="Visel A."/>
            <person name="Grigoriev I.V."/>
        </authorList>
    </citation>
    <scope>NUCLEOTIDE SEQUENCE [LARGE SCALE GENOMIC DNA]</scope>
    <source>
        <strain evidence="2 3">JEL800</strain>
    </source>
</reference>
<accession>A0A1Y2CP56</accession>
<feature type="transmembrane region" description="Helical" evidence="1">
    <location>
        <begin position="75"/>
        <end position="94"/>
    </location>
</feature>
<evidence type="ECO:0000313" key="3">
    <source>
        <dbReference type="Proteomes" id="UP000193642"/>
    </source>
</evidence>
<protein>
    <submittedName>
        <fullName evidence="2">DUF1295-domain-containing protein</fullName>
    </submittedName>
</protein>
<keyword evidence="1" id="KW-0812">Transmembrane</keyword>
<dbReference type="InterPro" id="IPR010721">
    <property type="entry name" value="UstE-like"/>
</dbReference>
<dbReference type="Proteomes" id="UP000193642">
    <property type="component" value="Unassembled WGS sequence"/>
</dbReference>
<feature type="transmembrane region" description="Helical" evidence="1">
    <location>
        <begin position="45"/>
        <end position="63"/>
    </location>
</feature>
<proteinExistence type="predicted"/>
<dbReference type="PROSITE" id="PS50244">
    <property type="entry name" value="S5A_REDUCTASE"/>
    <property type="match status" value="1"/>
</dbReference>
<comment type="caution">
    <text evidence="2">The sequence shown here is derived from an EMBL/GenBank/DDBJ whole genome shotgun (WGS) entry which is preliminary data.</text>
</comment>
<keyword evidence="3" id="KW-1185">Reference proteome</keyword>
<dbReference type="GO" id="GO:0016020">
    <property type="term" value="C:membrane"/>
    <property type="evidence" value="ECO:0007669"/>
    <property type="project" value="TreeGrafter"/>
</dbReference>
<keyword evidence="1" id="KW-1133">Transmembrane helix</keyword>
<organism evidence="2 3">
    <name type="scientific">Rhizoclosmatium globosum</name>
    <dbReference type="NCBI Taxonomy" id="329046"/>
    <lineage>
        <taxon>Eukaryota</taxon>
        <taxon>Fungi</taxon>
        <taxon>Fungi incertae sedis</taxon>
        <taxon>Chytridiomycota</taxon>
        <taxon>Chytridiomycota incertae sedis</taxon>
        <taxon>Chytridiomycetes</taxon>
        <taxon>Chytridiales</taxon>
        <taxon>Chytriomycetaceae</taxon>
        <taxon>Rhizoclosmatium</taxon>
    </lineage>
</organism>
<keyword evidence="1" id="KW-0472">Membrane</keyword>
<feature type="transmembrane region" description="Helical" evidence="1">
    <location>
        <begin position="12"/>
        <end position="33"/>
    </location>
</feature>